<dbReference type="InterPro" id="IPR035919">
    <property type="entry name" value="EAL_sf"/>
</dbReference>
<dbReference type="SMART" id="SM00052">
    <property type="entry name" value="EAL"/>
    <property type="match status" value="1"/>
</dbReference>
<protein>
    <submittedName>
        <fullName evidence="5">Putative EAL and GGDEF domains family protein</fullName>
    </submittedName>
</protein>
<dbReference type="KEGG" id="vta:A3134"/>
<evidence type="ECO:0000313" key="6">
    <source>
        <dbReference type="Proteomes" id="UP000235828"/>
    </source>
</evidence>
<dbReference type="OrthoDB" id="6635966at2"/>
<dbReference type="SUPFAM" id="SSF158472">
    <property type="entry name" value="HAMP domain-like"/>
    <property type="match status" value="1"/>
</dbReference>
<dbReference type="NCBIfam" id="TIGR00254">
    <property type="entry name" value="GGDEF"/>
    <property type="match status" value="1"/>
</dbReference>
<dbReference type="CDD" id="cd01948">
    <property type="entry name" value="EAL"/>
    <property type="match status" value="1"/>
</dbReference>
<evidence type="ECO:0000259" key="3">
    <source>
        <dbReference type="PROSITE" id="PS50885"/>
    </source>
</evidence>
<dbReference type="PANTHER" id="PTHR33121">
    <property type="entry name" value="CYCLIC DI-GMP PHOSPHODIESTERASE PDEF"/>
    <property type="match status" value="1"/>
</dbReference>
<dbReference type="InterPro" id="IPR003660">
    <property type="entry name" value="HAMP_dom"/>
</dbReference>
<sequence length="850" mass="95109">MDHKKLTLRTAVILPLVIVFLFTLGVIAFVQYTSYENMVTKLSHKQLVAFTENTNTKLKVFLNEPYKANIALSRTIAFSNLYQPGDMTQIQDFLAMSFAHLYKEVGHLDVIGFGGINGEYIGFRQENSNKTTLMLKDQRTDGELRIYQGNDTLSGIRSQFQNYDPRVRPWYKPAAESLKPSWSKIYANADERQEITLSALNPVIKNGKLLGVSATDVQIDTFNEFLVEQKDRTSSSIYVFDKDKRLIAHSESDSVVSMGTTQSAKSMRLLATENINPVLSESAKFINFEPLTTPYSAFMFDYELDNERYFSKLSRFNNEFGLDWYIMVIVSESDLLGDLPKQQKTGWMIGLAVSFFGLLLGLMAFNRITRAITSTAKAANDIAAGDWDATMPEPGHIHETSMLVSAFNNMTHNHQNSFEALRAQLVYDSLTQLYSRQGLIEASCKVNNLDNGSLILIGIDRFRDINDSLGHYSGDQLLIILAERLKHQCQADSMLARVSGDEFAIFQPDSTSISGLDEMTNRIKQALSSPFQMGDETVVINVSIGIVTTDSLASMSTWLRNASIALSHAKQESLRIAHYRPEMADASRKKTQTLAEMNQAIAHSEFVPFYQPIVDLENGQVLGAEALARWISPERGVIPPFEFIPIAEESGLIGDIGHQILLKSCTDTALAIHSGQWPTDFSLHVNLSVNQLSQPEFIVNLKQILLDTKLDPNNLTLEITESRIVDNDPVILKNMQTIKQLGIKIAIDDFGTGYSSLAYLHKLPFDCLKIDRSFIMQLNKDSIDTSIVAAIVNMTKGFKSNLVAEGVETVEQADILRQLNCPQAQGYLFSHPLPFAEWPTELVNMKQDSA</sequence>
<keyword evidence="6" id="KW-1185">Reference proteome</keyword>
<dbReference type="GO" id="GO:0071111">
    <property type="term" value="F:cyclic-guanylate-specific phosphodiesterase activity"/>
    <property type="evidence" value="ECO:0007669"/>
    <property type="project" value="InterPro"/>
</dbReference>
<dbReference type="RefSeq" id="WP_102523484.1">
    <property type="nucleotide sequence ID" value="NZ_LT960611.1"/>
</dbReference>
<keyword evidence="1" id="KW-0812">Transmembrane</keyword>
<gene>
    <name evidence="5" type="ORF">VTAP4600_A3134</name>
</gene>
<dbReference type="SMART" id="SM00267">
    <property type="entry name" value="GGDEF"/>
    <property type="match status" value="1"/>
</dbReference>
<dbReference type="Gene3D" id="1.10.8.500">
    <property type="entry name" value="HAMP domain in histidine kinase"/>
    <property type="match status" value="1"/>
</dbReference>
<dbReference type="SUPFAM" id="SSF141868">
    <property type="entry name" value="EAL domain-like"/>
    <property type="match status" value="1"/>
</dbReference>
<dbReference type="InterPro" id="IPR029787">
    <property type="entry name" value="Nucleotide_cyclase"/>
</dbReference>
<dbReference type="AlphaFoldDB" id="A0A2N8ZGS3"/>
<feature type="transmembrane region" description="Helical" evidence="1">
    <location>
        <begin position="12"/>
        <end position="32"/>
    </location>
</feature>
<dbReference type="CDD" id="cd01949">
    <property type="entry name" value="GGDEF"/>
    <property type="match status" value="1"/>
</dbReference>
<dbReference type="InterPro" id="IPR043128">
    <property type="entry name" value="Rev_trsase/Diguanyl_cyclase"/>
</dbReference>
<organism evidence="5 6">
    <name type="scientific">Vibrio tapetis subsp. tapetis</name>
    <dbReference type="NCBI Taxonomy" id="1671868"/>
    <lineage>
        <taxon>Bacteria</taxon>
        <taxon>Pseudomonadati</taxon>
        <taxon>Pseudomonadota</taxon>
        <taxon>Gammaproteobacteria</taxon>
        <taxon>Vibrionales</taxon>
        <taxon>Vibrionaceae</taxon>
        <taxon>Vibrio</taxon>
    </lineage>
</organism>
<dbReference type="PROSITE" id="PS50887">
    <property type="entry name" value="GGDEF"/>
    <property type="match status" value="1"/>
</dbReference>
<dbReference type="PANTHER" id="PTHR33121:SF70">
    <property type="entry name" value="SIGNALING PROTEIN YKOW"/>
    <property type="match status" value="1"/>
</dbReference>
<reference evidence="5 6" key="1">
    <citation type="submission" date="2017-10" db="EMBL/GenBank/DDBJ databases">
        <authorList>
            <person name="Banno H."/>
            <person name="Chua N.-H."/>
        </authorList>
    </citation>
    <scope>NUCLEOTIDE SEQUENCE [LARGE SCALE GENOMIC DNA]</scope>
    <source>
        <strain evidence="5">Vibrio tapetis CECT4600</strain>
    </source>
</reference>
<dbReference type="EMBL" id="LT960611">
    <property type="protein sequence ID" value="SON51100.1"/>
    <property type="molecule type" value="Genomic_DNA"/>
</dbReference>
<dbReference type="Gene3D" id="3.20.20.450">
    <property type="entry name" value="EAL domain"/>
    <property type="match status" value="1"/>
</dbReference>
<proteinExistence type="predicted"/>
<dbReference type="Gene3D" id="3.30.70.270">
    <property type="match status" value="1"/>
</dbReference>
<dbReference type="InterPro" id="IPR000160">
    <property type="entry name" value="GGDEF_dom"/>
</dbReference>
<feature type="domain" description="GGDEF" evidence="4">
    <location>
        <begin position="450"/>
        <end position="581"/>
    </location>
</feature>
<dbReference type="GO" id="GO:0016020">
    <property type="term" value="C:membrane"/>
    <property type="evidence" value="ECO:0007669"/>
    <property type="project" value="InterPro"/>
</dbReference>
<dbReference type="InterPro" id="IPR050706">
    <property type="entry name" value="Cyclic-di-GMP_PDE-like"/>
</dbReference>
<keyword evidence="1" id="KW-0472">Membrane</keyword>
<keyword evidence="1" id="KW-1133">Transmembrane helix</keyword>
<dbReference type="PROSITE" id="PS50883">
    <property type="entry name" value="EAL"/>
    <property type="match status" value="1"/>
</dbReference>
<dbReference type="SMART" id="SM00304">
    <property type="entry name" value="HAMP"/>
    <property type="match status" value="1"/>
</dbReference>
<evidence type="ECO:0000313" key="5">
    <source>
        <dbReference type="EMBL" id="SON51100.1"/>
    </source>
</evidence>
<dbReference type="CDD" id="cd12913">
    <property type="entry name" value="PDC1_MCP_like"/>
    <property type="match status" value="1"/>
</dbReference>
<dbReference type="PROSITE" id="PS50885">
    <property type="entry name" value="HAMP"/>
    <property type="match status" value="1"/>
</dbReference>
<evidence type="ECO:0000259" key="2">
    <source>
        <dbReference type="PROSITE" id="PS50883"/>
    </source>
</evidence>
<dbReference type="CDD" id="cd06225">
    <property type="entry name" value="HAMP"/>
    <property type="match status" value="1"/>
</dbReference>
<name>A0A2N8ZGS3_9VIBR</name>
<dbReference type="InterPro" id="IPR001633">
    <property type="entry name" value="EAL_dom"/>
</dbReference>
<dbReference type="SUPFAM" id="SSF55073">
    <property type="entry name" value="Nucleotide cyclase"/>
    <property type="match status" value="1"/>
</dbReference>
<dbReference type="Pfam" id="PF00990">
    <property type="entry name" value="GGDEF"/>
    <property type="match status" value="1"/>
</dbReference>
<evidence type="ECO:0000256" key="1">
    <source>
        <dbReference type="SAM" id="Phobius"/>
    </source>
</evidence>
<dbReference type="Proteomes" id="UP000235828">
    <property type="component" value="Chromosome A"/>
</dbReference>
<dbReference type="Pfam" id="PF00563">
    <property type="entry name" value="EAL"/>
    <property type="match status" value="1"/>
</dbReference>
<dbReference type="Gene3D" id="3.30.450.20">
    <property type="entry name" value="PAS domain"/>
    <property type="match status" value="2"/>
</dbReference>
<dbReference type="Pfam" id="PF22673">
    <property type="entry name" value="MCP-like_PDC_1"/>
    <property type="match status" value="1"/>
</dbReference>
<accession>A0A2N8ZGS3</accession>
<evidence type="ECO:0000259" key="4">
    <source>
        <dbReference type="PROSITE" id="PS50887"/>
    </source>
</evidence>
<feature type="domain" description="HAMP" evidence="3">
    <location>
        <begin position="366"/>
        <end position="419"/>
    </location>
</feature>
<feature type="domain" description="EAL" evidence="2">
    <location>
        <begin position="590"/>
        <end position="846"/>
    </location>
</feature>
<dbReference type="Pfam" id="PF00672">
    <property type="entry name" value="HAMP"/>
    <property type="match status" value="1"/>
</dbReference>
<dbReference type="GO" id="GO:0007165">
    <property type="term" value="P:signal transduction"/>
    <property type="evidence" value="ECO:0007669"/>
    <property type="project" value="InterPro"/>
</dbReference>